<organism evidence="2 3">
    <name type="scientific">Serpens gallinarum</name>
    <dbReference type="NCBI Taxonomy" id="2763075"/>
    <lineage>
        <taxon>Bacteria</taxon>
        <taxon>Pseudomonadati</taxon>
        <taxon>Pseudomonadota</taxon>
        <taxon>Gammaproteobacteria</taxon>
        <taxon>Pseudomonadales</taxon>
        <taxon>Pseudomonadaceae</taxon>
        <taxon>Pseudomonas</taxon>
    </lineage>
</organism>
<name>A0ABR8TN28_9PSED</name>
<dbReference type="Proteomes" id="UP000611945">
    <property type="component" value="Unassembled WGS sequence"/>
</dbReference>
<accession>A0ABR8TN28</accession>
<proteinExistence type="predicted"/>
<reference evidence="2 3" key="1">
    <citation type="submission" date="2020-08" db="EMBL/GenBank/DDBJ databases">
        <title>A Genomic Blueprint of the Chicken Gut Microbiome.</title>
        <authorList>
            <person name="Gilroy R."/>
            <person name="Ravi A."/>
            <person name="Getino M."/>
            <person name="Pursley I."/>
            <person name="Horton D.L."/>
            <person name="Alikhan N.-F."/>
            <person name="Baker D."/>
            <person name="Gharbi K."/>
            <person name="Hall N."/>
            <person name="Watson M."/>
            <person name="Adriaenssens E.M."/>
            <person name="Foster-Nyarko E."/>
            <person name="Jarju S."/>
            <person name="Secka A."/>
            <person name="Antonio M."/>
            <person name="Oren A."/>
            <person name="Chaudhuri R."/>
            <person name="La Ragione R.M."/>
            <person name="Hildebrand F."/>
            <person name="Pallen M.J."/>
        </authorList>
    </citation>
    <scope>NUCLEOTIDE SEQUENCE [LARGE SCALE GENOMIC DNA]</scope>
    <source>
        <strain evidence="2 3">Sa2CUA2</strain>
    </source>
</reference>
<evidence type="ECO:0000313" key="2">
    <source>
        <dbReference type="EMBL" id="MBD7977177.1"/>
    </source>
</evidence>
<evidence type="ECO:0000256" key="1">
    <source>
        <dbReference type="SAM" id="SignalP"/>
    </source>
</evidence>
<keyword evidence="1" id="KW-0732">Signal</keyword>
<evidence type="ECO:0000313" key="3">
    <source>
        <dbReference type="Proteomes" id="UP000611945"/>
    </source>
</evidence>
<keyword evidence="3" id="KW-1185">Reference proteome</keyword>
<feature type="chain" id="PRO_5046934751" description="Lipoprotein" evidence="1">
    <location>
        <begin position="21"/>
        <end position="339"/>
    </location>
</feature>
<dbReference type="PROSITE" id="PS51257">
    <property type="entry name" value="PROKAR_LIPOPROTEIN"/>
    <property type="match status" value="1"/>
</dbReference>
<gene>
    <name evidence="2" type="ORF">H9642_08230</name>
</gene>
<comment type="caution">
    <text evidence="2">The sequence shown here is derived from an EMBL/GenBank/DDBJ whole genome shotgun (WGS) entry which is preliminary data.</text>
</comment>
<sequence>MKRCILLVVWIVMLAGCASRPPPVTIPETTWRQIDLEIIAASHNATEQASHFARDALQEWLDLVRQRTETDFIPWFSSYRARKWLSIKVSWYQMSADEDKEQVVDRLALYLQQQYRKRVLVPVARQTDPVRIRERTTRFYIWLLGELMAKIQLRHGVPPEQFERRLAGIPAITLAPPANQDASLQQLIRSERLDRLPAYRALSTRVREAPATAVLWSEDAGITSVARQTSRQLTNELATGSVAGAVGAMLGPAGAVLSLGVMGVTELLREHDRPEREAQLRKSLNAAFNQEWREWMRSRDHGVMAGVHYLDDSLERQLLSRVGSPARPAYSAQSRLGSD</sequence>
<dbReference type="RefSeq" id="WP_251835950.1">
    <property type="nucleotide sequence ID" value="NZ_JACSQG010000003.1"/>
</dbReference>
<protein>
    <recommendedName>
        <fullName evidence="4">Lipoprotein</fullName>
    </recommendedName>
</protein>
<dbReference type="EMBL" id="JACSQG010000003">
    <property type="protein sequence ID" value="MBD7977177.1"/>
    <property type="molecule type" value="Genomic_DNA"/>
</dbReference>
<evidence type="ECO:0008006" key="4">
    <source>
        <dbReference type="Google" id="ProtNLM"/>
    </source>
</evidence>
<feature type="signal peptide" evidence="1">
    <location>
        <begin position="1"/>
        <end position="20"/>
    </location>
</feature>